<keyword evidence="1" id="KW-1133">Transmembrane helix</keyword>
<keyword evidence="1" id="KW-0812">Transmembrane</keyword>
<dbReference type="AlphaFoldDB" id="A0A5C6B080"/>
<dbReference type="EMBL" id="SJPN01000003">
    <property type="protein sequence ID" value="TWU04859.1"/>
    <property type="molecule type" value="Genomic_DNA"/>
</dbReference>
<feature type="transmembrane region" description="Helical" evidence="1">
    <location>
        <begin position="32"/>
        <end position="56"/>
    </location>
</feature>
<organism evidence="2 3">
    <name type="scientific">Stieleria varia</name>
    <dbReference type="NCBI Taxonomy" id="2528005"/>
    <lineage>
        <taxon>Bacteria</taxon>
        <taxon>Pseudomonadati</taxon>
        <taxon>Planctomycetota</taxon>
        <taxon>Planctomycetia</taxon>
        <taxon>Pirellulales</taxon>
        <taxon>Pirellulaceae</taxon>
        <taxon>Stieleria</taxon>
    </lineage>
</organism>
<dbReference type="InterPro" id="IPR011990">
    <property type="entry name" value="TPR-like_helical_dom_sf"/>
</dbReference>
<accession>A0A5C6B080</accession>
<dbReference type="PANTHER" id="PTHR12558:SF44">
    <property type="entry name" value="TETRATRICOPEPTIDE REPEAT-CONTAINING PROTEIN"/>
    <property type="match status" value="1"/>
</dbReference>
<protein>
    <submittedName>
        <fullName evidence="2">Anaphase-promoting complex, cyclosome, subunit 3</fullName>
    </submittedName>
</protein>
<dbReference type="RefSeq" id="WP_146520199.1">
    <property type="nucleotide sequence ID" value="NZ_CP151726.1"/>
</dbReference>
<proteinExistence type="predicted"/>
<dbReference type="PANTHER" id="PTHR12558">
    <property type="entry name" value="CELL DIVISION CYCLE 16,23,27"/>
    <property type="match status" value="1"/>
</dbReference>
<evidence type="ECO:0000313" key="3">
    <source>
        <dbReference type="Proteomes" id="UP000320176"/>
    </source>
</evidence>
<dbReference type="OrthoDB" id="243830at2"/>
<evidence type="ECO:0000313" key="2">
    <source>
        <dbReference type="EMBL" id="TWU04859.1"/>
    </source>
</evidence>
<dbReference type="GO" id="GO:0051301">
    <property type="term" value="P:cell division"/>
    <property type="evidence" value="ECO:0007669"/>
    <property type="project" value="TreeGrafter"/>
</dbReference>
<dbReference type="Gene3D" id="1.25.40.10">
    <property type="entry name" value="Tetratricopeptide repeat domain"/>
    <property type="match status" value="2"/>
</dbReference>
<name>A0A5C6B080_9BACT</name>
<dbReference type="Proteomes" id="UP000320176">
    <property type="component" value="Unassembled WGS sequence"/>
</dbReference>
<reference evidence="2 3" key="1">
    <citation type="submission" date="2019-02" db="EMBL/GenBank/DDBJ databases">
        <title>Deep-cultivation of Planctomycetes and their phenomic and genomic characterization uncovers novel biology.</title>
        <authorList>
            <person name="Wiegand S."/>
            <person name="Jogler M."/>
            <person name="Boedeker C."/>
            <person name="Pinto D."/>
            <person name="Vollmers J."/>
            <person name="Rivas-Marin E."/>
            <person name="Kohn T."/>
            <person name="Peeters S.H."/>
            <person name="Heuer A."/>
            <person name="Rast P."/>
            <person name="Oberbeckmann S."/>
            <person name="Bunk B."/>
            <person name="Jeske O."/>
            <person name="Meyerdierks A."/>
            <person name="Storesund J.E."/>
            <person name="Kallscheuer N."/>
            <person name="Luecker S."/>
            <person name="Lage O.M."/>
            <person name="Pohl T."/>
            <person name="Merkel B.J."/>
            <person name="Hornburger P."/>
            <person name="Mueller R.-W."/>
            <person name="Bruemmer F."/>
            <person name="Labrenz M."/>
            <person name="Spormann A.M."/>
            <person name="Op Den Camp H."/>
            <person name="Overmann J."/>
            <person name="Amann R."/>
            <person name="Jetten M.S.M."/>
            <person name="Mascher T."/>
            <person name="Medema M.H."/>
            <person name="Devos D.P."/>
            <person name="Kaster A.-K."/>
            <person name="Ovreas L."/>
            <person name="Rohde M."/>
            <person name="Galperin M.Y."/>
            <person name="Jogler C."/>
        </authorList>
    </citation>
    <scope>NUCLEOTIDE SEQUENCE [LARGE SCALE GENOMIC DNA]</scope>
    <source>
        <strain evidence="2 3">Pla52n</strain>
    </source>
</reference>
<dbReference type="SUPFAM" id="SSF48452">
    <property type="entry name" value="TPR-like"/>
    <property type="match status" value="2"/>
</dbReference>
<keyword evidence="3" id="KW-1185">Reference proteome</keyword>
<keyword evidence="1" id="KW-0472">Membrane</keyword>
<sequence length="502" mass="55699">MEFVNPLQWARWLVEFFRAWLLAVPWRDAPKAIPAILLMLVMAIVGTIAMTGGAGWRNRLLNNQLAVAFDMDDYSTAEVVIRRQLDADPNNGDLLYRLAVVRDAQSHVEEAKEILRYLALERRHLDAAKWLLEKDFIGKQWGSLTSERREEFGQILELITQQERENLKVLRLYAEYLIASEKFSSAIPVLKKLSQTDPMRALQAAALSRKLGDFDGADVLAERALEDVNKMSNDDPTNSTLALAVAQNQLFLKRYGDAVRTLDSAIKVAKTPAEKNLLSQAMGDAIVAWIAFIEEAPNATVQERVRILKMLRAALNYAPNNPRVVTLVADQVLGTLNDDEPSIAEIRDGLLASLVDGKSPGIAHFIKGTSALMSDDIANAMLHLDLAREMMPQSSAVLNNLAVAMALQKDPDLDKALKLSNAAIEQTPQPTPHFYETRGQILYRMGSFMAAIPDLERTLAAPSLATKAHEMLAVCYDRVGDKVLANQHRAAAKQTPQESDPE</sequence>
<evidence type="ECO:0000256" key="1">
    <source>
        <dbReference type="SAM" id="Phobius"/>
    </source>
</evidence>
<gene>
    <name evidence="2" type="ORF">Pla52n_29040</name>
</gene>
<comment type="caution">
    <text evidence="2">The sequence shown here is derived from an EMBL/GenBank/DDBJ whole genome shotgun (WGS) entry which is preliminary data.</text>
</comment>